<feature type="domain" description="Aldehyde oxidase/xanthine dehydrogenase first molybdopterin binding" evidence="1">
    <location>
        <begin position="21"/>
        <end position="63"/>
    </location>
</feature>
<dbReference type="RefSeq" id="WP_344261804.1">
    <property type="nucleotide sequence ID" value="NZ_BAAAMR010000005.1"/>
</dbReference>
<protein>
    <recommendedName>
        <fullName evidence="1">Aldehyde oxidase/xanthine dehydrogenase first molybdopterin binding domain-containing protein</fullName>
    </recommendedName>
</protein>
<dbReference type="Proteomes" id="UP001501020">
    <property type="component" value="Unassembled WGS sequence"/>
</dbReference>
<sequence length="70" mass="7555">MALNAAAARYAGARTPRVEDPLLGLGEHRIRVVMRDTGGGFGQKTPPQRKDMCVMLAARKVPGPPRTADR</sequence>
<name>A0ABP5JXL5_9ACTN</name>
<dbReference type="Gene3D" id="3.30.365.10">
    <property type="entry name" value="Aldehyde oxidase/xanthine dehydrogenase, molybdopterin binding domain"/>
    <property type="match status" value="1"/>
</dbReference>
<evidence type="ECO:0000259" key="1">
    <source>
        <dbReference type="Pfam" id="PF02738"/>
    </source>
</evidence>
<evidence type="ECO:0000313" key="2">
    <source>
        <dbReference type="EMBL" id="GAA2122983.1"/>
    </source>
</evidence>
<dbReference type="InterPro" id="IPR008274">
    <property type="entry name" value="AldOxase/xan_DH_MoCoBD1"/>
</dbReference>
<reference evidence="3" key="1">
    <citation type="journal article" date="2019" name="Int. J. Syst. Evol. Microbiol.">
        <title>The Global Catalogue of Microorganisms (GCM) 10K type strain sequencing project: providing services to taxonomists for standard genome sequencing and annotation.</title>
        <authorList>
            <consortium name="The Broad Institute Genomics Platform"/>
            <consortium name="The Broad Institute Genome Sequencing Center for Infectious Disease"/>
            <person name="Wu L."/>
            <person name="Ma J."/>
        </authorList>
    </citation>
    <scope>NUCLEOTIDE SEQUENCE [LARGE SCALE GENOMIC DNA]</scope>
    <source>
        <strain evidence="3">JCM 13850</strain>
    </source>
</reference>
<dbReference type="SUPFAM" id="SSF56003">
    <property type="entry name" value="Molybdenum cofactor-binding domain"/>
    <property type="match status" value="1"/>
</dbReference>
<organism evidence="2 3">
    <name type="scientific">Actinomadura napierensis</name>
    <dbReference type="NCBI Taxonomy" id="267854"/>
    <lineage>
        <taxon>Bacteria</taxon>
        <taxon>Bacillati</taxon>
        <taxon>Actinomycetota</taxon>
        <taxon>Actinomycetes</taxon>
        <taxon>Streptosporangiales</taxon>
        <taxon>Thermomonosporaceae</taxon>
        <taxon>Actinomadura</taxon>
    </lineage>
</organism>
<evidence type="ECO:0000313" key="3">
    <source>
        <dbReference type="Proteomes" id="UP001501020"/>
    </source>
</evidence>
<dbReference type="InterPro" id="IPR037165">
    <property type="entry name" value="AldOxase/xan_DH_Mopterin-bd_sf"/>
</dbReference>
<keyword evidence="3" id="KW-1185">Reference proteome</keyword>
<dbReference type="Pfam" id="PF02738">
    <property type="entry name" value="MoCoBD_1"/>
    <property type="match status" value="1"/>
</dbReference>
<gene>
    <name evidence="2" type="ORF">GCM10009727_09380</name>
</gene>
<comment type="caution">
    <text evidence="2">The sequence shown here is derived from an EMBL/GenBank/DDBJ whole genome shotgun (WGS) entry which is preliminary data.</text>
</comment>
<dbReference type="EMBL" id="BAAAMR010000005">
    <property type="protein sequence ID" value="GAA2122983.1"/>
    <property type="molecule type" value="Genomic_DNA"/>
</dbReference>
<accession>A0ABP5JXL5</accession>
<proteinExistence type="predicted"/>